<evidence type="ECO:0000256" key="1">
    <source>
        <dbReference type="SAM" id="MobiDB-lite"/>
    </source>
</evidence>
<proteinExistence type="predicted"/>
<keyword evidence="3" id="KW-1185">Reference proteome</keyword>
<evidence type="ECO:0000313" key="2">
    <source>
        <dbReference type="EMBL" id="TNN55580.1"/>
    </source>
</evidence>
<organism evidence="2 3">
    <name type="scientific">Liparis tanakae</name>
    <name type="common">Tanaka's snailfish</name>
    <dbReference type="NCBI Taxonomy" id="230148"/>
    <lineage>
        <taxon>Eukaryota</taxon>
        <taxon>Metazoa</taxon>
        <taxon>Chordata</taxon>
        <taxon>Craniata</taxon>
        <taxon>Vertebrata</taxon>
        <taxon>Euteleostomi</taxon>
        <taxon>Actinopterygii</taxon>
        <taxon>Neopterygii</taxon>
        <taxon>Teleostei</taxon>
        <taxon>Neoteleostei</taxon>
        <taxon>Acanthomorphata</taxon>
        <taxon>Eupercaria</taxon>
        <taxon>Perciformes</taxon>
        <taxon>Cottioidei</taxon>
        <taxon>Cottales</taxon>
        <taxon>Liparidae</taxon>
        <taxon>Liparis</taxon>
    </lineage>
</organism>
<comment type="caution">
    <text evidence="2">The sequence shown here is derived from an EMBL/GenBank/DDBJ whole genome shotgun (WGS) entry which is preliminary data.</text>
</comment>
<accession>A0A4Z2GQR2</accession>
<dbReference type="AlphaFoldDB" id="A0A4Z2GQR2"/>
<dbReference type="EMBL" id="SRLO01000451">
    <property type="protein sequence ID" value="TNN55580.1"/>
    <property type="molecule type" value="Genomic_DNA"/>
</dbReference>
<feature type="region of interest" description="Disordered" evidence="1">
    <location>
        <begin position="68"/>
        <end position="92"/>
    </location>
</feature>
<gene>
    <name evidence="2" type="ORF">EYF80_034177</name>
</gene>
<sequence>MKSVTLRGTRSYTSDYRAACRLEAAYCFRGELTTVQQRGQNHQRRASTRSSIRMSRAMASMVPSDCDRQEGLVRGRGDTYPPQPEASPLERKMGRKSWSSWLSAKPLIITLQACLFVLAGGKQNRTHRHEQPHGARLFSGDAVLPLRVHLCSHLALRMAAIKACRKDPRAF</sequence>
<dbReference type="Proteomes" id="UP000314294">
    <property type="component" value="Unassembled WGS sequence"/>
</dbReference>
<name>A0A4Z2GQR2_9TELE</name>
<protein>
    <submittedName>
        <fullName evidence="2">Uncharacterized protein</fullName>
    </submittedName>
</protein>
<reference evidence="2 3" key="1">
    <citation type="submission" date="2019-03" db="EMBL/GenBank/DDBJ databases">
        <title>First draft genome of Liparis tanakae, snailfish: a comprehensive survey of snailfish specific genes.</title>
        <authorList>
            <person name="Kim W."/>
            <person name="Song I."/>
            <person name="Jeong J.-H."/>
            <person name="Kim D."/>
            <person name="Kim S."/>
            <person name="Ryu S."/>
            <person name="Song J.Y."/>
            <person name="Lee S.K."/>
        </authorList>
    </citation>
    <scope>NUCLEOTIDE SEQUENCE [LARGE SCALE GENOMIC DNA]</scope>
    <source>
        <tissue evidence="2">Muscle</tissue>
    </source>
</reference>
<evidence type="ECO:0000313" key="3">
    <source>
        <dbReference type="Proteomes" id="UP000314294"/>
    </source>
</evidence>
<feature type="compositionally biased region" description="Basic and acidic residues" evidence="1">
    <location>
        <begin position="68"/>
        <end position="77"/>
    </location>
</feature>